<dbReference type="AlphaFoldDB" id="A0A834X615"/>
<comment type="caution">
    <text evidence="5">The sequence shown here is derived from an EMBL/GenBank/DDBJ whole genome shotgun (WGS) entry which is preliminary data.</text>
</comment>
<dbReference type="Pfam" id="PF03171">
    <property type="entry name" value="2OG-FeII_Oxy"/>
    <property type="match status" value="1"/>
</dbReference>
<dbReference type="PANTHER" id="PTHR47991">
    <property type="entry name" value="OXOGLUTARATE/IRON-DEPENDENT DIOXYGENASE"/>
    <property type="match status" value="1"/>
</dbReference>
<evidence type="ECO:0000256" key="1">
    <source>
        <dbReference type="ARBA" id="ARBA00022723"/>
    </source>
</evidence>
<dbReference type="Proteomes" id="UP000634136">
    <property type="component" value="Unassembled WGS sequence"/>
</dbReference>
<organism evidence="5 6">
    <name type="scientific">Senna tora</name>
    <dbReference type="NCBI Taxonomy" id="362788"/>
    <lineage>
        <taxon>Eukaryota</taxon>
        <taxon>Viridiplantae</taxon>
        <taxon>Streptophyta</taxon>
        <taxon>Embryophyta</taxon>
        <taxon>Tracheophyta</taxon>
        <taxon>Spermatophyta</taxon>
        <taxon>Magnoliopsida</taxon>
        <taxon>eudicotyledons</taxon>
        <taxon>Gunneridae</taxon>
        <taxon>Pentapetalae</taxon>
        <taxon>rosids</taxon>
        <taxon>fabids</taxon>
        <taxon>Fabales</taxon>
        <taxon>Fabaceae</taxon>
        <taxon>Caesalpinioideae</taxon>
        <taxon>Cassia clade</taxon>
        <taxon>Senna</taxon>
    </lineage>
</organism>
<evidence type="ECO:0000256" key="3">
    <source>
        <dbReference type="ARBA" id="ARBA00023004"/>
    </source>
</evidence>
<gene>
    <name evidence="5" type="ORF">G2W53_006934</name>
</gene>
<keyword evidence="1" id="KW-0479">Metal-binding</keyword>
<dbReference type="GO" id="GO:0046872">
    <property type="term" value="F:metal ion binding"/>
    <property type="evidence" value="ECO:0007669"/>
    <property type="project" value="UniProtKB-KW"/>
</dbReference>
<keyword evidence="2" id="KW-0847">Vitamin C</keyword>
<keyword evidence="3" id="KW-0408">Iron</keyword>
<feature type="domain" description="Isopenicillin N synthase-like Fe(2+) 2OG dioxygenase" evidence="4">
    <location>
        <begin position="35"/>
        <end position="99"/>
    </location>
</feature>
<proteinExistence type="predicted"/>
<dbReference type="InterPro" id="IPR044861">
    <property type="entry name" value="IPNS-like_FE2OG_OXY"/>
</dbReference>
<keyword evidence="6" id="KW-1185">Reference proteome</keyword>
<evidence type="ECO:0000313" key="6">
    <source>
        <dbReference type="Proteomes" id="UP000634136"/>
    </source>
</evidence>
<evidence type="ECO:0000313" key="5">
    <source>
        <dbReference type="EMBL" id="KAF7838452.1"/>
    </source>
</evidence>
<dbReference type="Gene3D" id="2.60.120.330">
    <property type="entry name" value="B-lactam Antibiotic, Isopenicillin N Synthase, Chain"/>
    <property type="match status" value="1"/>
</dbReference>
<protein>
    <submittedName>
        <fullName evidence="5">Flavonol synthase/flavanone 3-hydroxylase-like</fullName>
    </submittedName>
</protein>
<dbReference type="OrthoDB" id="288590at2759"/>
<dbReference type="SUPFAM" id="SSF51197">
    <property type="entry name" value="Clavaminate synthase-like"/>
    <property type="match status" value="1"/>
</dbReference>
<dbReference type="InterPro" id="IPR027443">
    <property type="entry name" value="IPNS-like_sf"/>
</dbReference>
<dbReference type="InterPro" id="IPR050295">
    <property type="entry name" value="Plant_2OG-oxidoreductases"/>
</dbReference>
<evidence type="ECO:0000259" key="4">
    <source>
        <dbReference type="Pfam" id="PF03171"/>
    </source>
</evidence>
<accession>A0A834X615</accession>
<name>A0A834X615_9FABA</name>
<evidence type="ECO:0000256" key="2">
    <source>
        <dbReference type="ARBA" id="ARBA00022896"/>
    </source>
</evidence>
<reference evidence="5" key="1">
    <citation type="submission" date="2020-09" db="EMBL/GenBank/DDBJ databases">
        <title>Genome-Enabled Discovery of Anthraquinone Biosynthesis in Senna tora.</title>
        <authorList>
            <person name="Kang S.-H."/>
            <person name="Pandey R.P."/>
            <person name="Lee C.-M."/>
            <person name="Sim J.-S."/>
            <person name="Jeong J.-T."/>
            <person name="Choi B.-S."/>
            <person name="Jung M."/>
            <person name="Ginzburg D."/>
            <person name="Zhao K."/>
            <person name="Won S.Y."/>
            <person name="Oh T.-J."/>
            <person name="Yu Y."/>
            <person name="Kim N.-H."/>
            <person name="Lee O.R."/>
            <person name="Lee T.-H."/>
            <person name="Bashyal P."/>
            <person name="Kim T.-S."/>
            <person name="Lee W.-H."/>
            <person name="Kawkins C."/>
            <person name="Kim C.-K."/>
            <person name="Kim J.S."/>
            <person name="Ahn B.O."/>
            <person name="Rhee S.Y."/>
            <person name="Sohng J.K."/>
        </authorList>
    </citation>
    <scope>NUCLEOTIDE SEQUENCE</scope>
    <source>
        <tissue evidence="5">Leaf</tissue>
    </source>
</reference>
<dbReference type="EMBL" id="JAAIUW010000003">
    <property type="protein sequence ID" value="KAF7838452.1"/>
    <property type="molecule type" value="Genomic_DNA"/>
</dbReference>
<dbReference type="GO" id="GO:0031418">
    <property type="term" value="F:L-ascorbic acid binding"/>
    <property type="evidence" value="ECO:0007669"/>
    <property type="project" value="UniProtKB-KW"/>
</dbReference>
<sequence length="99" mass="11141">MRKLGMLLESIINDCLGLPPNFLKQFNDDRNWDFMAALRYFPASDTEKNGITEHEDGNSITFVIQDDVGGLQVRHNGQWIPVVPAQDTIVVNIADVIQV</sequence>